<gene>
    <name evidence="3" type="ORF">CEPIT_LOCUS29676</name>
</gene>
<dbReference type="Pfam" id="PF26138">
    <property type="entry name" value="DUF8040"/>
    <property type="match status" value="1"/>
</dbReference>
<dbReference type="EMBL" id="CAMAPF010000955">
    <property type="protein sequence ID" value="CAH9129221.1"/>
    <property type="molecule type" value="Genomic_DNA"/>
</dbReference>
<keyword evidence="4" id="KW-1185">Reference proteome</keyword>
<accession>A0AAV0F130</accession>
<feature type="transmembrane region" description="Helical" evidence="1">
    <location>
        <begin position="20"/>
        <end position="38"/>
    </location>
</feature>
<protein>
    <recommendedName>
        <fullName evidence="2">DUF8040 domain-containing protein</fullName>
    </recommendedName>
</protein>
<organism evidence="3 4">
    <name type="scientific">Cuscuta epithymum</name>
    <dbReference type="NCBI Taxonomy" id="186058"/>
    <lineage>
        <taxon>Eukaryota</taxon>
        <taxon>Viridiplantae</taxon>
        <taxon>Streptophyta</taxon>
        <taxon>Embryophyta</taxon>
        <taxon>Tracheophyta</taxon>
        <taxon>Spermatophyta</taxon>
        <taxon>Magnoliopsida</taxon>
        <taxon>eudicotyledons</taxon>
        <taxon>Gunneridae</taxon>
        <taxon>Pentapetalae</taxon>
        <taxon>asterids</taxon>
        <taxon>lamiids</taxon>
        <taxon>Solanales</taxon>
        <taxon>Convolvulaceae</taxon>
        <taxon>Cuscuteae</taxon>
        <taxon>Cuscuta</taxon>
        <taxon>Cuscuta subgen. Cuscuta</taxon>
    </lineage>
</organism>
<proteinExistence type="predicted"/>
<keyword evidence="1" id="KW-0472">Membrane</keyword>
<comment type="caution">
    <text evidence="3">The sequence shown here is derived from an EMBL/GenBank/DDBJ whole genome shotgun (WGS) entry which is preliminary data.</text>
</comment>
<name>A0AAV0F130_9ASTE</name>
<reference evidence="3" key="1">
    <citation type="submission" date="2022-07" db="EMBL/GenBank/DDBJ databases">
        <authorList>
            <person name="Macas J."/>
            <person name="Novak P."/>
            <person name="Neumann P."/>
        </authorList>
    </citation>
    <scope>NUCLEOTIDE SEQUENCE</scope>
</reference>
<dbReference type="Proteomes" id="UP001152523">
    <property type="component" value="Unassembled WGS sequence"/>
</dbReference>
<evidence type="ECO:0000313" key="4">
    <source>
        <dbReference type="Proteomes" id="UP001152523"/>
    </source>
</evidence>
<dbReference type="AlphaFoldDB" id="A0AAV0F130"/>
<evidence type="ECO:0000313" key="3">
    <source>
        <dbReference type="EMBL" id="CAH9129221.1"/>
    </source>
</evidence>
<dbReference type="InterPro" id="IPR058353">
    <property type="entry name" value="DUF8040"/>
</dbReference>
<feature type="domain" description="DUF8040" evidence="2">
    <location>
        <begin position="58"/>
        <end position="143"/>
    </location>
</feature>
<keyword evidence="1" id="KW-0812">Transmembrane</keyword>
<keyword evidence="1" id="KW-1133">Transmembrane helix</keyword>
<evidence type="ECO:0000259" key="2">
    <source>
        <dbReference type="Pfam" id="PF26138"/>
    </source>
</evidence>
<evidence type="ECO:0000256" key="1">
    <source>
        <dbReference type="SAM" id="Phobius"/>
    </source>
</evidence>
<sequence length="192" mass="22803">MSDTSIHGVDEDEVEFYGTLRVLLLAIEAVIYAIYNLASRINDESIRRPLTRRPVTSNGLKYMDEIMTEDPKKFRDVYRMYPDIFRKLYKTPLTDTRFICVEEMVATFLLVVGQNNRYSQPKMIFKRSHFTVSRSFNKVLKALNTIAPEFMAKPESVPHVIRESTRFYPYFKVIVQHFMLFMNFKKHNEIFF</sequence>